<dbReference type="Gene3D" id="2.70.70.10">
    <property type="entry name" value="Glucose Permease (Domain IIA)"/>
    <property type="match status" value="1"/>
</dbReference>
<sequence length="632" mass="66480">MDKVKLSKDILTMVGGEENVDQVVHCMTRLRFNLHDDNIPNKKEIEKLDGVMGVMLNGGQYQVIIGNEVAGVYTELMKHMSPAFTSKGETRSEDKPKKAKNPVSGVLDFISGMFTPILPAITGAGMIKGILAILVAVNWIEATGSTYKIMAAIGDGAFYFLPILLAVSAARKLGSNMYIAAGIGAAILHPDITALLGAPEQATFLNINVISAVYSSSVIPIVIAVWLASYVEKAIDKVTHASLKLLVVPTVTMLVMVPITLIAVGPIGVVAGNGLADGISWLFNNAGLFAGLLVGGTFSLLIITGMHYALVPIMIGSIATLGFDYMIPLMAAANLAQAGAAFGVSWKSRNSKTKTLAFSTGITAVMGITEPAMYGVNMKFKKPFIAALIGAAIGGAFMSTFGTKAYVMGGLAGLPGIAMFIGPTLIYALIGLLISFVAAAIITYVIGFQEDEVEAVVTEVVAEPTVDAKNADISIELEASVADEEIFSPIVGEVKLLSAVPDPAFSEEIMGKGVAIEPSEGRVVAPVNGTVFSVSKSGHAIGIVSDKGAEMLIHIGIDTVKLKGQHFTPHVKAGAQVVVGDLLMEFDHIAIKQAGYEIITPVIITNIDQYSALEQNQVIEVKQGEPLYSLKA</sequence>
<evidence type="ECO:0000259" key="15">
    <source>
        <dbReference type="PROSITE" id="PS51103"/>
    </source>
</evidence>
<keyword evidence="4" id="KW-0762">Sugar transport</keyword>
<dbReference type="Proteomes" id="UP001519272">
    <property type="component" value="Unassembled WGS sequence"/>
</dbReference>
<accession>A0ABS4FTS5</accession>
<dbReference type="InterPro" id="IPR036878">
    <property type="entry name" value="Glu_permease_IIB"/>
</dbReference>
<dbReference type="PROSITE" id="PS01035">
    <property type="entry name" value="PTS_EIIB_TYPE_1_CYS"/>
    <property type="match status" value="1"/>
</dbReference>
<keyword evidence="10 12" id="KW-0472">Membrane</keyword>
<feature type="transmembrane region" description="Helical" evidence="12">
    <location>
        <begin position="177"/>
        <end position="197"/>
    </location>
</feature>
<dbReference type="NCBIfam" id="TIGR00830">
    <property type="entry name" value="PTBA"/>
    <property type="match status" value="1"/>
</dbReference>
<comment type="subcellular location">
    <subcellularLocation>
        <location evidence="1">Cell membrane</location>
        <topology evidence="1">Multi-pass membrane protein</topology>
    </subcellularLocation>
</comment>
<evidence type="ECO:0000256" key="1">
    <source>
        <dbReference type="ARBA" id="ARBA00004651"/>
    </source>
</evidence>
<feature type="transmembrane region" description="Helical" evidence="12">
    <location>
        <begin position="209"/>
        <end position="231"/>
    </location>
</feature>
<dbReference type="NCBIfam" id="TIGR01995">
    <property type="entry name" value="PTS-II-ABC-beta"/>
    <property type="match status" value="1"/>
</dbReference>
<dbReference type="InterPro" id="IPR013013">
    <property type="entry name" value="PTS_EIIC_1"/>
</dbReference>
<dbReference type="InterPro" id="IPR001996">
    <property type="entry name" value="PTS_IIB_1"/>
</dbReference>
<evidence type="ECO:0000256" key="11">
    <source>
        <dbReference type="PROSITE-ProRule" id="PRU00421"/>
    </source>
</evidence>
<dbReference type="Pfam" id="PF02378">
    <property type="entry name" value="PTS_EIIC"/>
    <property type="match status" value="1"/>
</dbReference>
<dbReference type="PROSITE" id="PS00371">
    <property type="entry name" value="PTS_EIIA_TYPE_1_HIS"/>
    <property type="match status" value="1"/>
</dbReference>
<dbReference type="PROSITE" id="PS51093">
    <property type="entry name" value="PTS_EIIA_TYPE_1"/>
    <property type="match status" value="1"/>
</dbReference>
<keyword evidence="17" id="KW-1185">Reference proteome</keyword>
<evidence type="ECO:0000256" key="5">
    <source>
        <dbReference type="ARBA" id="ARBA00022679"/>
    </source>
</evidence>
<dbReference type="PROSITE" id="PS51098">
    <property type="entry name" value="PTS_EIIB_TYPE_1"/>
    <property type="match status" value="1"/>
</dbReference>
<evidence type="ECO:0000256" key="7">
    <source>
        <dbReference type="ARBA" id="ARBA00022692"/>
    </source>
</evidence>
<name>A0ABS4FTS5_9BACL</name>
<dbReference type="SUPFAM" id="SSF51261">
    <property type="entry name" value="Duplicated hybrid motif"/>
    <property type="match status" value="1"/>
</dbReference>
<evidence type="ECO:0000256" key="2">
    <source>
        <dbReference type="ARBA" id="ARBA00022448"/>
    </source>
</evidence>
<keyword evidence="8" id="KW-0418">Kinase</keyword>
<feature type="domain" description="PTS EIIC type-1" evidence="15">
    <location>
        <begin position="108"/>
        <end position="462"/>
    </location>
</feature>
<dbReference type="Gene3D" id="3.30.1360.60">
    <property type="entry name" value="Glucose permease domain IIB"/>
    <property type="match status" value="1"/>
</dbReference>
<dbReference type="Pfam" id="PF00367">
    <property type="entry name" value="PTS_EIIB"/>
    <property type="match status" value="1"/>
</dbReference>
<dbReference type="InterPro" id="IPR018113">
    <property type="entry name" value="PTrfase_EIIB_Cys"/>
</dbReference>
<evidence type="ECO:0000256" key="4">
    <source>
        <dbReference type="ARBA" id="ARBA00022597"/>
    </source>
</evidence>
<dbReference type="InterPro" id="IPR050558">
    <property type="entry name" value="PTS_Sugar-Specific_Components"/>
</dbReference>
<dbReference type="CDD" id="cd00212">
    <property type="entry name" value="PTS_IIB_glc"/>
    <property type="match status" value="1"/>
</dbReference>
<keyword evidence="5" id="KW-0808">Transferase</keyword>
<dbReference type="PROSITE" id="PS51103">
    <property type="entry name" value="PTS_EIIC_TYPE_1"/>
    <property type="match status" value="1"/>
</dbReference>
<reference evidence="16 17" key="1">
    <citation type="submission" date="2021-03" db="EMBL/GenBank/DDBJ databases">
        <title>Genomic Encyclopedia of Type Strains, Phase IV (KMG-IV): sequencing the most valuable type-strain genomes for metagenomic binning, comparative biology and taxonomic classification.</title>
        <authorList>
            <person name="Goeker M."/>
        </authorList>
    </citation>
    <scope>NUCLEOTIDE SEQUENCE [LARGE SCALE GENOMIC DNA]</scope>
    <source>
        <strain evidence="16 17">DSM 14349</strain>
    </source>
</reference>
<gene>
    <name evidence="16" type="ORF">J2Z32_002619</name>
</gene>
<evidence type="ECO:0000256" key="6">
    <source>
        <dbReference type="ARBA" id="ARBA00022683"/>
    </source>
</evidence>
<comment type="caution">
    <text evidence="16">The sequence shown here is derived from an EMBL/GenBank/DDBJ whole genome shotgun (WGS) entry which is preliminary data.</text>
</comment>
<protein>
    <submittedName>
        <fullName evidence="16">PTS system beta-glucosides-specific IIC component</fullName>
    </submittedName>
</protein>
<proteinExistence type="predicted"/>
<evidence type="ECO:0000256" key="8">
    <source>
        <dbReference type="ARBA" id="ARBA00022777"/>
    </source>
</evidence>
<dbReference type="InterPro" id="IPR003352">
    <property type="entry name" value="PTS_EIIC"/>
</dbReference>
<evidence type="ECO:0000256" key="3">
    <source>
        <dbReference type="ARBA" id="ARBA00022475"/>
    </source>
</evidence>
<feature type="active site" description="Phosphocysteine intermediate; for EIIB activity" evidence="11">
    <location>
        <position position="26"/>
    </location>
</feature>
<feature type="transmembrane region" description="Helical" evidence="12">
    <location>
        <begin position="288"/>
        <end position="311"/>
    </location>
</feature>
<feature type="transmembrane region" description="Helical" evidence="12">
    <location>
        <begin position="426"/>
        <end position="446"/>
    </location>
</feature>
<dbReference type="InterPro" id="IPR011297">
    <property type="entry name" value="PTS_IIABC_b_glu"/>
</dbReference>
<dbReference type="InterPro" id="IPR001127">
    <property type="entry name" value="PTS_EIIA_1_perm"/>
</dbReference>
<evidence type="ECO:0000313" key="16">
    <source>
        <dbReference type="EMBL" id="MBP1905971.1"/>
    </source>
</evidence>
<keyword evidence="6" id="KW-0598">Phosphotransferase system</keyword>
<evidence type="ECO:0000256" key="9">
    <source>
        <dbReference type="ARBA" id="ARBA00022989"/>
    </source>
</evidence>
<evidence type="ECO:0000313" key="17">
    <source>
        <dbReference type="Proteomes" id="UP001519272"/>
    </source>
</evidence>
<dbReference type="EMBL" id="JAGGKG010000011">
    <property type="protein sequence ID" value="MBP1905971.1"/>
    <property type="molecule type" value="Genomic_DNA"/>
</dbReference>
<feature type="transmembrane region" description="Helical" evidence="12">
    <location>
        <begin position="117"/>
        <end position="137"/>
    </location>
</feature>
<feature type="transmembrane region" description="Helical" evidence="12">
    <location>
        <begin position="149"/>
        <end position="170"/>
    </location>
</feature>
<keyword evidence="7 12" id="KW-0812">Transmembrane</keyword>
<dbReference type="PANTHER" id="PTHR30175:SF1">
    <property type="entry name" value="PTS SYSTEM ARBUTIN-, CELLOBIOSE-, AND SALICIN-SPECIFIC EIIBC COMPONENT-RELATED"/>
    <property type="match status" value="1"/>
</dbReference>
<evidence type="ECO:0000256" key="12">
    <source>
        <dbReference type="SAM" id="Phobius"/>
    </source>
</evidence>
<dbReference type="SUPFAM" id="SSF55604">
    <property type="entry name" value="Glucose permease domain IIB"/>
    <property type="match status" value="1"/>
</dbReference>
<feature type="domain" description="PTS EIIB type-1" evidence="14">
    <location>
        <begin position="4"/>
        <end position="86"/>
    </location>
</feature>
<feature type="transmembrane region" description="Helical" evidence="12">
    <location>
        <begin position="384"/>
        <end position="406"/>
    </location>
</feature>
<keyword evidence="3" id="KW-1003">Cell membrane</keyword>
<dbReference type="InterPro" id="IPR011055">
    <property type="entry name" value="Dup_hybrid_motif"/>
</dbReference>
<keyword evidence="2" id="KW-0813">Transport</keyword>
<dbReference type="PANTHER" id="PTHR30175">
    <property type="entry name" value="PHOSPHOTRANSFERASE SYSTEM TRANSPORT PROTEIN"/>
    <property type="match status" value="1"/>
</dbReference>
<keyword evidence="9 12" id="KW-1133">Transmembrane helix</keyword>
<feature type="transmembrane region" description="Helical" evidence="12">
    <location>
        <begin position="356"/>
        <end position="377"/>
    </location>
</feature>
<feature type="transmembrane region" description="Helical" evidence="12">
    <location>
        <begin position="243"/>
        <end position="268"/>
    </location>
</feature>
<evidence type="ECO:0000259" key="14">
    <source>
        <dbReference type="PROSITE" id="PS51098"/>
    </source>
</evidence>
<evidence type="ECO:0000256" key="10">
    <source>
        <dbReference type="ARBA" id="ARBA00023136"/>
    </source>
</evidence>
<dbReference type="RefSeq" id="WP_210089572.1">
    <property type="nucleotide sequence ID" value="NZ_JAGGKG010000011.1"/>
</dbReference>
<evidence type="ECO:0000259" key="13">
    <source>
        <dbReference type="PROSITE" id="PS51093"/>
    </source>
</evidence>
<feature type="domain" description="PTS EIIA type-1" evidence="13">
    <location>
        <begin position="502"/>
        <end position="606"/>
    </location>
</feature>
<dbReference type="Pfam" id="PF00358">
    <property type="entry name" value="PTS_EIIA_1"/>
    <property type="match status" value="1"/>
</dbReference>
<organism evidence="16 17">
    <name type="scientific">Paenibacillus turicensis</name>
    <dbReference type="NCBI Taxonomy" id="160487"/>
    <lineage>
        <taxon>Bacteria</taxon>
        <taxon>Bacillati</taxon>
        <taxon>Bacillota</taxon>
        <taxon>Bacilli</taxon>
        <taxon>Bacillales</taxon>
        <taxon>Paenibacillaceae</taxon>
        <taxon>Paenibacillus</taxon>
    </lineage>
</organism>